<reference evidence="3 4" key="1">
    <citation type="journal article" date="2007" name="Science">
        <title>The Fusarium graminearum genome reveals a link between localized polymorphism and pathogen specialization.</title>
        <authorList>
            <person name="Cuomo C.A."/>
            <person name="Gueldener U."/>
            <person name="Xu J.-R."/>
            <person name="Trail F."/>
            <person name="Turgeon B.G."/>
            <person name="Di Pietro A."/>
            <person name="Walton J.D."/>
            <person name="Ma L.-J."/>
            <person name="Baker S.E."/>
            <person name="Rep M."/>
            <person name="Adam G."/>
            <person name="Antoniw J."/>
            <person name="Baldwin T."/>
            <person name="Calvo S.E."/>
            <person name="Chang Y.-L."/>
            <person name="DeCaprio D."/>
            <person name="Gale L.R."/>
            <person name="Gnerre S."/>
            <person name="Goswami R.S."/>
            <person name="Hammond-Kosack K."/>
            <person name="Harris L.J."/>
            <person name="Hilburn K."/>
            <person name="Kennell J.C."/>
            <person name="Kroken S."/>
            <person name="Magnuson J.K."/>
            <person name="Mannhaupt G."/>
            <person name="Mauceli E.W."/>
            <person name="Mewes H.-W."/>
            <person name="Mitterbauer R."/>
            <person name="Muehlbauer G."/>
            <person name="Muensterkoetter M."/>
            <person name="Nelson D."/>
            <person name="O'Donnell K."/>
            <person name="Ouellet T."/>
            <person name="Qi W."/>
            <person name="Quesneville H."/>
            <person name="Roncero M.I.G."/>
            <person name="Seong K.-Y."/>
            <person name="Tetko I.V."/>
            <person name="Urban M."/>
            <person name="Waalwijk C."/>
            <person name="Ward T.J."/>
            <person name="Yao J."/>
            <person name="Birren B.W."/>
            <person name="Kistler H.C."/>
        </authorList>
    </citation>
    <scope>NUCLEOTIDE SEQUENCE [LARGE SCALE GENOMIC DNA]</scope>
    <source>
        <strain evidence="4">ATCC MYA-4620 / CBS 123657 / FGSC 9075 / NRRL 31084 / PH-1</strain>
        <strain evidence="3">PH-1 / ATCC MYA-4620 / FGSC 9075 / NRRL 31084</strain>
    </source>
</reference>
<feature type="region of interest" description="Disordered" evidence="1">
    <location>
        <begin position="870"/>
        <end position="1283"/>
    </location>
</feature>
<reference evidence="3" key="4">
    <citation type="submission" date="2017-01" db="UniProtKB">
        <authorList>
            <consortium name="EnsemblFungi"/>
        </authorList>
    </citation>
    <scope>IDENTIFICATION</scope>
    <source>
        <strain evidence="3">PH-1 / ATCC MYA-4620 / FGSC 9075 / NRRL 31084</strain>
    </source>
</reference>
<gene>
    <name evidence="3" type="primary">FG10502.1</name>
    <name evidence="2" type="ORF">FGRAMPH1_01T08265</name>
</gene>
<evidence type="ECO:0000256" key="1">
    <source>
        <dbReference type="SAM" id="MobiDB-lite"/>
    </source>
</evidence>
<name>A0A098DDB1_GIBZE</name>
<feature type="compositionally biased region" description="Basic and acidic residues" evidence="1">
    <location>
        <begin position="1171"/>
        <end position="1182"/>
    </location>
</feature>
<sequence>MEPDDIPKWDFGQLPKGINPVSNDFIPFFATTDGTRVDADKISLSFDLAAPTSRTHAFAWDRVPALSSNAKGKSRQIMKRVAVCTKRKQSQPFVLLPQVNFVIPNTRESIAFDESLPRKVRRGTKFEPISREAAYSGKAMTHAFMLSELMMATINVANNFMYTSSCTSYEDRRAARNGICQITPLKRRADVLNNEPDVPVMLAPTGGNKLGFYYKVLPMIKRAYSRGMTEVDLTTGSMVKLSTSFLRRRRNPREHVAAFGVPDLSDIADESEPESPTVVREPVLKFESRSPAKRLARLANPFSKSTSRGNRLAQGFVKLVPGLARGGFSTPVKSRSSPVPQTASPVYDYAVASLQYSPSASDDEADDDASSSKEGSPEPAEDLPSSPVHSPGRTFRVPSEFDSSSIAGDESIQGPPSTPNQSSPVNFSRPVGPTPSRWNRPEPTTPFTPIPQTATAATPAETDSPIGLYALLAPDTPKAPTCTYETLSGTDPIDFGAPSAFESSLSWMNTSATASEQARSQNVNHARRRRSEPLLLKSVLTQARRRSASPQKLRFKADDTFHDVISIASLFDLPTSDDSTVAEPTTAEPILAEHTAEPILTEPTAEPILTEPTAEPILAEPTAEPILAEPAAKPILAEPTAEPIIAEDTEMSDTNVAVTRDVAMDDPVPIATTDDNVAETIDHPVVHDQPAPTEQSIVEIDMRENPDIFGAHPSSPPAPIQNLSRMADDACSGLAKVVVTEENGRLFVRFKLSAEYAHMFPASQGFEDNDLTLSPSAASSTPKAKSSHQLAITATPQPMSAKRVTRRQSAMTPLKRATMNATEAAQLRTPAPVTNPNHATPKFATPATGNADQTLAVSWSDVDDTPTQLNIRSQPTEPSPATPRFATPATGSADQTLAVSWSDVEDTPTELDFHSQHTEPSPATPRFASPAVTNDDTTIIFPWSDVEDSPARFRTRPQPAPSHATPKFATPAAGNDTTLAVPWPDVATPAPAQSSASTEVVPAEDEHQSVAAVDNDSPNREFMRSFIARTRQHTATESGSPTPLAATRKPLGALSPNRGTPMMAKRKHEGEDEDGEEKPSPKKAKLETRGKVARMKSNLDIDMVDFPATQVTESSVPTPTDAANEEAASPPTTRRSSRLRGQGAGGPKSSLPTPIKLSRAGAGRGSLARKPRSEEQELDRKTRSNTKKNMGDAESPAEVLTRIKDQAEEDSDVGEGSAGGRRVGWKDPLEKVQGSSPKKRAEPKGKATQGKTGLAKPKATRAAKVAEGPKSQRVTRSRARGGA</sequence>
<dbReference type="eggNOG" id="ENOG502SEVN">
    <property type="taxonomic scope" value="Eukaryota"/>
</dbReference>
<evidence type="ECO:0000313" key="2">
    <source>
        <dbReference type="EMBL" id="CEF75936.1"/>
    </source>
</evidence>
<dbReference type="STRING" id="229533.A0A098DDB1"/>
<dbReference type="Proteomes" id="UP000070720">
    <property type="component" value="Chromosome 1"/>
</dbReference>
<proteinExistence type="predicted"/>
<accession>A0A098DDB1</accession>
<organism evidence="2 4">
    <name type="scientific">Gibberella zeae (strain ATCC MYA-4620 / CBS 123657 / FGSC 9075 / NRRL 31084 / PH-1)</name>
    <name type="common">Wheat head blight fungus</name>
    <name type="synonym">Fusarium graminearum</name>
    <dbReference type="NCBI Taxonomy" id="229533"/>
    <lineage>
        <taxon>Eukaryota</taxon>
        <taxon>Fungi</taxon>
        <taxon>Dikarya</taxon>
        <taxon>Ascomycota</taxon>
        <taxon>Pezizomycotina</taxon>
        <taxon>Sordariomycetes</taxon>
        <taxon>Hypocreomycetidae</taxon>
        <taxon>Hypocreales</taxon>
        <taxon>Nectriaceae</taxon>
        <taxon>Fusarium</taxon>
    </lineage>
</organism>
<accession>A0A0E0RXG1</accession>
<protein>
    <submittedName>
        <fullName evidence="2">Chromosome 1, complete genome</fullName>
    </submittedName>
</protein>
<evidence type="ECO:0000313" key="4">
    <source>
        <dbReference type="Proteomes" id="UP000070720"/>
    </source>
</evidence>
<feature type="compositionally biased region" description="Polar residues" evidence="1">
    <location>
        <begin position="512"/>
        <end position="524"/>
    </location>
</feature>
<reference evidence="3 4" key="2">
    <citation type="journal article" date="2010" name="Nature">
        <title>Comparative genomics reveals mobile pathogenicity chromosomes in Fusarium.</title>
        <authorList>
            <person name="Ma L.J."/>
            <person name="van der Does H.C."/>
            <person name="Borkovich K.A."/>
            <person name="Coleman J.J."/>
            <person name="Daboussi M.J."/>
            <person name="Di Pietro A."/>
            <person name="Dufresne M."/>
            <person name="Freitag M."/>
            <person name="Grabherr M."/>
            <person name="Henrissat B."/>
            <person name="Houterman P.M."/>
            <person name="Kang S."/>
            <person name="Shim W.B."/>
            <person name="Woloshuk C."/>
            <person name="Xie X."/>
            <person name="Xu J.R."/>
            <person name="Antoniw J."/>
            <person name="Baker S.E."/>
            <person name="Bluhm B.H."/>
            <person name="Breakspear A."/>
            <person name="Brown D.W."/>
            <person name="Butchko R.A."/>
            <person name="Chapman S."/>
            <person name="Coulson R."/>
            <person name="Coutinho P.M."/>
            <person name="Danchin E.G."/>
            <person name="Diener A."/>
            <person name="Gale L.R."/>
            <person name="Gardiner D.M."/>
            <person name="Goff S."/>
            <person name="Hammond-Kosack K.E."/>
            <person name="Hilburn K."/>
            <person name="Hua-Van A."/>
            <person name="Jonkers W."/>
            <person name="Kazan K."/>
            <person name="Kodira C.D."/>
            <person name="Koehrsen M."/>
            <person name="Kumar L."/>
            <person name="Lee Y.H."/>
            <person name="Li L."/>
            <person name="Manners J.M."/>
            <person name="Miranda-Saavedra D."/>
            <person name="Mukherjee M."/>
            <person name="Park G."/>
            <person name="Park J."/>
            <person name="Park S.Y."/>
            <person name="Proctor R.H."/>
            <person name="Regev A."/>
            <person name="Ruiz-Roldan M.C."/>
            <person name="Sain D."/>
            <person name="Sakthikumar S."/>
            <person name="Sykes S."/>
            <person name="Schwartz D.C."/>
            <person name="Turgeon B.G."/>
            <person name="Wapinski I."/>
            <person name="Yoder O."/>
            <person name="Young S."/>
            <person name="Zeng Q."/>
            <person name="Zhou S."/>
            <person name="Galagan J."/>
            <person name="Cuomo C.A."/>
            <person name="Kistler H.C."/>
            <person name="Rep M."/>
        </authorList>
    </citation>
    <scope>GENOME REANNOTATION</scope>
    <source>
        <strain evidence="4">ATCC MYA-4620 / CBS 123657 / FGSC 9075 / NRRL 31084 / PH-1</strain>
        <strain evidence="3">PH-1 / ATCC MYA-4620 / FGSC 9075 / NRRL 31084</strain>
    </source>
</reference>
<feature type="compositionally biased region" description="Polar residues" evidence="1">
    <location>
        <begin position="889"/>
        <end position="899"/>
    </location>
</feature>
<reference evidence="2 4" key="3">
    <citation type="journal article" date="2015" name="BMC Genomics">
        <title>The completed genome sequence of the pathogenic ascomycete fungus Fusarium graminearum.</title>
        <authorList>
            <person name="King R."/>
            <person name="Urban M."/>
            <person name="Hammond-Kosack M.C."/>
            <person name="Hassani-Pak K."/>
            <person name="Hammond-Kosack K.E."/>
        </authorList>
    </citation>
    <scope>NUCLEOTIDE SEQUENCE [LARGE SCALE GENOMIC DNA]</scope>
    <source>
        <strain evidence="4">ATCC MYA-4620 / CBS 123657 / FGSC 9075 / NRRL 31084 / PH-1</strain>
        <strain evidence="2">PH-1</strain>
    </source>
</reference>
<feature type="region of interest" description="Disordered" evidence="1">
    <location>
        <begin position="512"/>
        <end position="531"/>
    </location>
</feature>
<dbReference type="VEuPathDB" id="FungiDB:FGRAMPH1_01G08265"/>
<feature type="compositionally biased region" description="Basic and acidic residues" evidence="1">
    <location>
        <begin position="1077"/>
        <end position="1090"/>
    </location>
</feature>
<feature type="region of interest" description="Disordered" evidence="1">
    <location>
        <begin position="357"/>
        <end position="460"/>
    </location>
</feature>
<feature type="compositionally biased region" description="Basic residues" evidence="1">
    <location>
        <begin position="1273"/>
        <end position="1283"/>
    </location>
</feature>
<evidence type="ECO:0000313" key="3">
    <source>
        <dbReference type="EnsemblFungi" id="CEF75936"/>
    </source>
</evidence>
<feature type="compositionally biased region" description="Low complexity" evidence="1">
    <location>
        <begin position="450"/>
        <end position="460"/>
    </location>
</feature>
<feature type="compositionally biased region" description="Polar residues" evidence="1">
    <location>
        <begin position="1109"/>
        <end position="1118"/>
    </location>
</feature>
<feature type="compositionally biased region" description="Low complexity" evidence="1">
    <location>
        <begin position="987"/>
        <end position="998"/>
    </location>
</feature>
<dbReference type="EnsemblFungi" id="CEF75936">
    <property type="protein sequence ID" value="CEF75936"/>
    <property type="gene ID" value="FGRRES_10502"/>
</dbReference>
<dbReference type="InParanoid" id="A0A098DDB1"/>
<dbReference type="EMBL" id="HG970332">
    <property type="protein sequence ID" value="CEF75936.1"/>
    <property type="molecule type" value="Genomic_DNA"/>
</dbReference>
<keyword evidence="4" id="KW-1185">Reference proteome</keyword>